<sequence length="167" mass="18530">MGAVTVATNDRALAGILPGRWRVAASNFPMWVDGTRFSPVFSYELLSSDPLVLADDVSYLTAEGVEKHILGVDTFVELDFIWRGRGWQRFVSSRWRIGGFNHDQTIACLHFSRSRVSPAGIDLVVREGVEPPELRRTVAHDAALYGLGPEEFASLAWLDQHAPRPPA</sequence>
<name>A0A7C9PKJ7_9MICO</name>
<comment type="caution">
    <text evidence="1">The sequence shown here is derived from an EMBL/GenBank/DDBJ whole genome shotgun (WGS) entry which is preliminary data.</text>
</comment>
<dbReference type="AlphaFoldDB" id="A0A7C9PKJ7"/>
<dbReference type="EMBL" id="JAAGWZ010000001">
    <property type="protein sequence ID" value="NEM89810.1"/>
    <property type="molecule type" value="Genomic_DNA"/>
</dbReference>
<reference evidence="1 2" key="1">
    <citation type="journal article" date="2014" name="Int. J. Syst. Evol. Microbiol.">
        <title>Description of Galbitalea soli gen. nov., sp. nov., and Frondihabitans sucicola sp. nov.</title>
        <authorList>
            <person name="Kim S.J."/>
            <person name="Lim J.M."/>
            <person name="Ahn J.H."/>
            <person name="Weon H.Y."/>
            <person name="Hamada M."/>
            <person name="Suzuki K."/>
            <person name="Ahn T.Y."/>
            <person name="Kwon S.W."/>
        </authorList>
    </citation>
    <scope>NUCLEOTIDE SEQUENCE [LARGE SCALE GENOMIC DNA]</scope>
    <source>
        <strain evidence="1 2">NBRC 108727</strain>
    </source>
</reference>
<evidence type="ECO:0000313" key="2">
    <source>
        <dbReference type="Proteomes" id="UP000479756"/>
    </source>
</evidence>
<accession>A0A7C9PKJ7</accession>
<dbReference type="Proteomes" id="UP000479756">
    <property type="component" value="Unassembled WGS sequence"/>
</dbReference>
<gene>
    <name evidence="1" type="ORF">G3T37_00385</name>
</gene>
<proteinExistence type="predicted"/>
<organism evidence="1 2">
    <name type="scientific">Galbitalea soli</name>
    <dbReference type="NCBI Taxonomy" id="1268042"/>
    <lineage>
        <taxon>Bacteria</taxon>
        <taxon>Bacillati</taxon>
        <taxon>Actinomycetota</taxon>
        <taxon>Actinomycetes</taxon>
        <taxon>Micrococcales</taxon>
        <taxon>Microbacteriaceae</taxon>
        <taxon>Galbitalea</taxon>
    </lineage>
</organism>
<evidence type="ECO:0000313" key="1">
    <source>
        <dbReference type="EMBL" id="NEM89810.1"/>
    </source>
</evidence>
<keyword evidence="2" id="KW-1185">Reference proteome</keyword>
<protein>
    <submittedName>
        <fullName evidence="1">Uncharacterized protein</fullName>
    </submittedName>
</protein>